<gene>
    <name evidence="2" type="ORF">AL01_05145</name>
</gene>
<dbReference type="Pfam" id="PF05437">
    <property type="entry name" value="AzlD"/>
    <property type="match status" value="1"/>
</dbReference>
<sequence>MTLHIPALLAILTMALVTYLTRISGYLLLAGRHLSPRMKAIMDIVPGCVLVAVIAPNFATGHPADLLGLAATLLAATRFSLLPTMLCGVITTGVLRAVLG</sequence>
<dbReference type="STRING" id="1539051.AL01_05145"/>
<comment type="caution">
    <text evidence="2">The sequence shown here is derived from an EMBL/GenBank/DDBJ whole genome shotgun (WGS) entry which is preliminary data.</text>
</comment>
<keyword evidence="3" id="KW-1185">Reference proteome</keyword>
<organism evidence="2 3">
    <name type="scientific">Bombella intestini</name>
    <dbReference type="NCBI Taxonomy" id="1539051"/>
    <lineage>
        <taxon>Bacteria</taxon>
        <taxon>Pseudomonadati</taxon>
        <taxon>Pseudomonadota</taxon>
        <taxon>Alphaproteobacteria</taxon>
        <taxon>Acetobacterales</taxon>
        <taxon>Acetobacteraceae</taxon>
        <taxon>Bombella</taxon>
    </lineage>
</organism>
<dbReference type="OrthoDB" id="3078300at2"/>
<name>A0A1S8GP90_9PROT</name>
<keyword evidence="1" id="KW-0472">Membrane</keyword>
<feature type="transmembrane region" description="Helical" evidence="1">
    <location>
        <begin position="79"/>
        <end position="99"/>
    </location>
</feature>
<dbReference type="AlphaFoldDB" id="A0A1S8GP90"/>
<protein>
    <submittedName>
        <fullName evidence="2">Membrane protein</fullName>
    </submittedName>
</protein>
<dbReference type="InterPro" id="IPR008407">
    <property type="entry name" value="Brnchd-chn_aa_trnsp_AzlD"/>
</dbReference>
<dbReference type="RefSeq" id="WP_077396373.1">
    <property type="nucleotide sequence ID" value="NZ_JATM01000003.1"/>
</dbReference>
<dbReference type="EMBL" id="JATM01000003">
    <property type="protein sequence ID" value="OOL18206.1"/>
    <property type="molecule type" value="Genomic_DNA"/>
</dbReference>
<proteinExistence type="predicted"/>
<accession>A0A1S8GP90</accession>
<feature type="transmembrane region" description="Helical" evidence="1">
    <location>
        <begin position="41"/>
        <end position="59"/>
    </location>
</feature>
<evidence type="ECO:0000256" key="1">
    <source>
        <dbReference type="SAM" id="Phobius"/>
    </source>
</evidence>
<evidence type="ECO:0000313" key="3">
    <source>
        <dbReference type="Proteomes" id="UP000200980"/>
    </source>
</evidence>
<feature type="transmembrane region" description="Helical" evidence="1">
    <location>
        <begin position="6"/>
        <end position="29"/>
    </location>
</feature>
<evidence type="ECO:0000313" key="2">
    <source>
        <dbReference type="EMBL" id="OOL18206.1"/>
    </source>
</evidence>
<reference evidence="2 3" key="1">
    <citation type="journal article" date="2016" name="PLoS ONE">
        <title>Whole-Genome Sequence Analysis of Bombella intestini LMG 28161T, a Novel Acetic Acid Bacterium Isolated from the Crop of a Red-Tailed Bumble Bee, Bombus lapidarius.</title>
        <authorList>
            <person name="Li L."/>
            <person name="Illeghems K."/>
            <person name="Van Kerrebroeck S."/>
            <person name="Borremans W."/>
            <person name="Cleenwerck I."/>
            <person name="Smagghe G."/>
            <person name="De Vuyst L."/>
            <person name="Vandamme P."/>
        </authorList>
    </citation>
    <scope>NUCLEOTIDE SEQUENCE [LARGE SCALE GENOMIC DNA]</scope>
    <source>
        <strain evidence="2 3">R-52487</strain>
    </source>
</reference>
<keyword evidence="1" id="KW-1133">Transmembrane helix</keyword>
<dbReference type="Proteomes" id="UP000200980">
    <property type="component" value="Unassembled WGS sequence"/>
</dbReference>
<keyword evidence="1" id="KW-0812">Transmembrane</keyword>